<dbReference type="EMBL" id="SMTG01000004">
    <property type="protein sequence ID" value="TDK31073.1"/>
    <property type="molecule type" value="Genomic_DNA"/>
</dbReference>
<dbReference type="InterPro" id="IPR000160">
    <property type="entry name" value="GGDEF_dom"/>
</dbReference>
<dbReference type="Pfam" id="PF00563">
    <property type="entry name" value="EAL"/>
    <property type="match status" value="1"/>
</dbReference>
<dbReference type="CDD" id="cd01949">
    <property type="entry name" value="GGDEF"/>
    <property type="match status" value="1"/>
</dbReference>
<dbReference type="Proteomes" id="UP000295543">
    <property type="component" value="Unassembled WGS sequence"/>
</dbReference>
<dbReference type="PROSITE" id="PS50883">
    <property type="entry name" value="EAL"/>
    <property type="match status" value="1"/>
</dbReference>
<sequence length="583" mass="64204">MSAIAIAAVDDPAPAASAAFGMVYQPIVRLQDHRVIAHEALMRPVDGTSPLQLLDRARAEGALGELETRAVRAAADGYDFAGGGLLLVNLSAHAILGGTTRPQQVLEALQASGHDLRNFVVEITERDIVEDCAQLAHAIGYLRAAGVRVALDDFGNGHSNFELWHELSPEFVKIDRFLVQGLADSAGRLNILKALVQVADGFGTELIAEGVERVEDLRVLRDLGIPLVQGYLLGRPAATPSRDVPEAVRATAGDKLQVWPRNDRPSAFRRILAEHMLIEAPSIRDIATNHEAEILFRQNPQLTAIPVVDRHDLPVGLINRRAFNEHMAAPFARELLGRKPCTMHMNASPVLCDIRQSLDEMSQILLGEDQRYLYDGFVITDNGRYRGVGTGEALVRRVTELRIDAARYANPLTQLPGNIPITEHVRRLVETGQGFVACYCDLNHFKPYNDQYGYFLGDRMIQLVATTLLRHADPRWDFVGHVGGDDFVMLMQSDDWMRRSERVVGEFNAAALALFDPEDRARGVLEGEDRSGRYATFPLTTLTIGIVEVAPGERGGAEDIASSAARAKREAKRRGVPVHVLER</sequence>
<dbReference type="SUPFAM" id="SSF141868">
    <property type="entry name" value="EAL domain-like"/>
    <property type="match status" value="1"/>
</dbReference>
<dbReference type="InterPro" id="IPR046342">
    <property type="entry name" value="CBS_dom_sf"/>
</dbReference>
<feature type="domain" description="GGDEF" evidence="2">
    <location>
        <begin position="433"/>
        <end position="583"/>
    </location>
</feature>
<dbReference type="PROSITE" id="PS50887">
    <property type="entry name" value="GGDEF"/>
    <property type="match status" value="1"/>
</dbReference>
<keyword evidence="4" id="KW-1185">Reference proteome</keyword>
<dbReference type="SMART" id="SM00267">
    <property type="entry name" value="GGDEF"/>
    <property type="match status" value="1"/>
</dbReference>
<evidence type="ECO:0000259" key="2">
    <source>
        <dbReference type="PROSITE" id="PS50887"/>
    </source>
</evidence>
<proteinExistence type="predicted"/>
<dbReference type="CDD" id="cd01948">
    <property type="entry name" value="EAL"/>
    <property type="match status" value="1"/>
</dbReference>
<dbReference type="GO" id="GO:0071111">
    <property type="term" value="F:cyclic-guanylate-specific phosphodiesterase activity"/>
    <property type="evidence" value="ECO:0007669"/>
    <property type="project" value="InterPro"/>
</dbReference>
<dbReference type="SMART" id="SM00052">
    <property type="entry name" value="EAL"/>
    <property type="match status" value="1"/>
</dbReference>
<reference evidence="3 4" key="1">
    <citation type="submission" date="2019-03" db="EMBL/GenBank/DDBJ databases">
        <title>Luteimonas zhaokaii sp.nov., isolated from the rectal contents of Plateau pika in Yushu, Qinghai Province, China.</title>
        <authorList>
            <person name="Zhang G."/>
        </authorList>
    </citation>
    <scope>NUCLEOTIDE SEQUENCE [LARGE SCALE GENOMIC DNA]</scope>
    <source>
        <strain evidence="3 4">THG-MD21</strain>
    </source>
</reference>
<organism evidence="3 4">
    <name type="scientific">Luteimonas terrae</name>
    <dbReference type="NCBI Taxonomy" id="1530191"/>
    <lineage>
        <taxon>Bacteria</taxon>
        <taxon>Pseudomonadati</taxon>
        <taxon>Pseudomonadota</taxon>
        <taxon>Gammaproteobacteria</taxon>
        <taxon>Lysobacterales</taxon>
        <taxon>Lysobacteraceae</taxon>
        <taxon>Luteimonas</taxon>
    </lineage>
</organism>
<dbReference type="PANTHER" id="PTHR33121:SF76">
    <property type="entry name" value="SIGNALING PROTEIN"/>
    <property type="match status" value="1"/>
</dbReference>
<dbReference type="PANTHER" id="PTHR33121">
    <property type="entry name" value="CYCLIC DI-GMP PHOSPHODIESTERASE PDEF"/>
    <property type="match status" value="1"/>
</dbReference>
<dbReference type="CDD" id="cd04598">
    <property type="entry name" value="CBS_pair_GGDEF_EAL"/>
    <property type="match status" value="1"/>
</dbReference>
<dbReference type="InterPro" id="IPR043128">
    <property type="entry name" value="Rev_trsase/Diguanyl_cyclase"/>
</dbReference>
<evidence type="ECO:0000259" key="1">
    <source>
        <dbReference type="PROSITE" id="PS50883"/>
    </source>
</evidence>
<dbReference type="Pfam" id="PF00990">
    <property type="entry name" value="GGDEF"/>
    <property type="match status" value="1"/>
</dbReference>
<dbReference type="SUPFAM" id="SSF54631">
    <property type="entry name" value="CBS-domain pair"/>
    <property type="match status" value="1"/>
</dbReference>
<dbReference type="InterPro" id="IPR029787">
    <property type="entry name" value="Nucleotide_cyclase"/>
</dbReference>
<dbReference type="InterPro" id="IPR001633">
    <property type="entry name" value="EAL_dom"/>
</dbReference>
<dbReference type="SUPFAM" id="SSF55073">
    <property type="entry name" value="Nucleotide cyclase"/>
    <property type="match status" value="1"/>
</dbReference>
<dbReference type="OrthoDB" id="1673646at2"/>
<evidence type="ECO:0000313" key="4">
    <source>
        <dbReference type="Proteomes" id="UP000295543"/>
    </source>
</evidence>
<protein>
    <submittedName>
        <fullName evidence="3">GGDEF domain-containing protein</fullName>
    </submittedName>
</protein>
<dbReference type="Gene3D" id="3.30.70.270">
    <property type="match status" value="1"/>
</dbReference>
<dbReference type="AlphaFoldDB" id="A0A4R5U9L5"/>
<feature type="domain" description="EAL" evidence="1">
    <location>
        <begin position="1"/>
        <end position="250"/>
    </location>
</feature>
<gene>
    <name evidence="3" type="ORF">E2F49_10385</name>
</gene>
<comment type="caution">
    <text evidence="3">The sequence shown here is derived from an EMBL/GenBank/DDBJ whole genome shotgun (WGS) entry which is preliminary data.</text>
</comment>
<dbReference type="NCBIfam" id="TIGR00254">
    <property type="entry name" value="GGDEF"/>
    <property type="match status" value="1"/>
</dbReference>
<accession>A0A4R5U9L5</accession>
<name>A0A4R5U9L5_9GAMM</name>
<evidence type="ECO:0000313" key="3">
    <source>
        <dbReference type="EMBL" id="TDK31073.1"/>
    </source>
</evidence>
<dbReference type="Gene3D" id="3.20.20.450">
    <property type="entry name" value="EAL domain"/>
    <property type="match status" value="1"/>
</dbReference>
<dbReference type="InterPro" id="IPR035919">
    <property type="entry name" value="EAL_sf"/>
</dbReference>
<dbReference type="InterPro" id="IPR050706">
    <property type="entry name" value="Cyclic-di-GMP_PDE-like"/>
</dbReference>